<evidence type="ECO:0000256" key="3">
    <source>
        <dbReference type="SAM" id="MobiDB-lite"/>
    </source>
</evidence>
<dbReference type="GO" id="GO:0000712">
    <property type="term" value="P:resolution of meiotic recombination intermediates"/>
    <property type="evidence" value="ECO:0007669"/>
    <property type="project" value="TreeGrafter"/>
</dbReference>
<dbReference type="PANTHER" id="PTHR14790:SF15">
    <property type="entry name" value="RECQ-MEDIATED GENOME INSTABILITY PROTEIN 1"/>
    <property type="match status" value="1"/>
</dbReference>
<accession>A0A7S3K301</accession>
<dbReference type="InterPro" id="IPR042470">
    <property type="entry name" value="RMI1_N_C_sf"/>
</dbReference>
<dbReference type="GO" id="GO:0016604">
    <property type="term" value="C:nuclear body"/>
    <property type="evidence" value="ECO:0007669"/>
    <property type="project" value="TreeGrafter"/>
</dbReference>
<dbReference type="GO" id="GO:0031422">
    <property type="term" value="C:RecQ family helicase-topoisomerase III complex"/>
    <property type="evidence" value="ECO:0007669"/>
    <property type="project" value="TreeGrafter"/>
</dbReference>
<protein>
    <recommendedName>
        <fullName evidence="2">RecQ-mediated genome instability protein 1</fullName>
    </recommendedName>
</protein>
<dbReference type="AlphaFoldDB" id="A0A7S3K301"/>
<dbReference type="Pfam" id="PF08585">
    <property type="entry name" value="RMI1_N_C"/>
    <property type="match status" value="1"/>
</dbReference>
<sequence length="367" mass="40609">MSASSSSIVASFRKHGLYVEDSWIDEAVAAVTTRTGDVLREAYLQYLNCDLRLAAPRGSGRLADVNTWKDGILKGLVAVQVEAIENIGDESARKDAQTWKTLLTDGFVDVGAFELSPIDDLAQASLGTKLLLKDVQVRRGLLLLEPCNTRVLGGSVLVSDNELVSEESTENQGTQIQPPPAKRSRPCYILLSEFENRAPPITVTAWAFVHQLKKFYWSSHHKRFLLIVAIRDSTATLDCVFAEEEFALLFGKSSRQVRALSEAQRAALSSQVSQKLRTYEGALQLQKNYQKNAFANISGRKHDALPLILSCTQISQNEHVQIRDMLATGASPSLASHSRQQPTQQHNYTRDSSLRTPRPPQPVPLSL</sequence>
<proteinExistence type="inferred from homology"/>
<dbReference type="GO" id="GO:0000724">
    <property type="term" value="P:double-strand break repair via homologous recombination"/>
    <property type="evidence" value="ECO:0007669"/>
    <property type="project" value="TreeGrafter"/>
</dbReference>
<comment type="similarity">
    <text evidence="1">Belongs to the RMI1 family.</text>
</comment>
<evidence type="ECO:0000256" key="1">
    <source>
        <dbReference type="ARBA" id="ARBA00006395"/>
    </source>
</evidence>
<reference evidence="5" key="1">
    <citation type="submission" date="2021-01" db="EMBL/GenBank/DDBJ databases">
        <authorList>
            <person name="Corre E."/>
            <person name="Pelletier E."/>
            <person name="Niang G."/>
            <person name="Scheremetjew M."/>
            <person name="Finn R."/>
            <person name="Kale V."/>
            <person name="Holt S."/>
            <person name="Cochrane G."/>
            <person name="Meng A."/>
            <person name="Brown T."/>
            <person name="Cohen L."/>
        </authorList>
    </citation>
    <scope>NUCLEOTIDE SEQUENCE</scope>
    <source>
        <strain evidence="5">CCMP1510</strain>
    </source>
</reference>
<feature type="region of interest" description="Disordered" evidence="3">
    <location>
        <begin position="330"/>
        <end position="367"/>
    </location>
</feature>
<dbReference type="Gene3D" id="2.40.50.770">
    <property type="entry name" value="RecQ-mediated genome instability protein Rmi1, C-terminal domain"/>
    <property type="match status" value="1"/>
</dbReference>
<feature type="compositionally biased region" description="Polar residues" evidence="3">
    <location>
        <begin position="330"/>
        <end position="347"/>
    </location>
</feature>
<evidence type="ECO:0000313" key="5">
    <source>
        <dbReference type="EMBL" id="CAE0371098.1"/>
    </source>
</evidence>
<evidence type="ECO:0000259" key="4">
    <source>
        <dbReference type="Pfam" id="PF08585"/>
    </source>
</evidence>
<gene>
    <name evidence="5" type="ORF">ALAG00032_LOCUS11880</name>
</gene>
<evidence type="ECO:0000256" key="2">
    <source>
        <dbReference type="ARBA" id="ARBA00018987"/>
    </source>
</evidence>
<name>A0A7S3K301_9STRA</name>
<organism evidence="5">
    <name type="scientific">Aureoumbra lagunensis</name>
    <dbReference type="NCBI Taxonomy" id="44058"/>
    <lineage>
        <taxon>Eukaryota</taxon>
        <taxon>Sar</taxon>
        <taxon>Stramenopiles</taxon>
        <taxon>Ochrophyta</taxon>
        <taxon>Pelagophyceae</taxon>
        <taxon>Pelagomonadales</taxon>
        <taxon>Aureoumbra</taxon>
    </lineage>
</organism>
<dbReference type="EMBL" id="HBIJ01017943">
    <property type="protein sequence ID" value="CAE0371098.1"/>
    <property type="molecule type" value="Transcribed_RNA"/>
</dbReference>
<dbReference type="PANTHER" id="PTHR14790">
    <property type="entry name" value="RECQ-MEDIATED GENOME INSTABILITY PROTEIN 1 RMI1"/>
    <property type="match status" value="1"/>
</dbReference>
<feature type="compositionally biased region" description="Pro residues" evidence="3">
    <location>
        <begin position="357"/>
        <end position="367"/>
    </location>
</feature>
<dbReference type="InterPro" id="IPR013894">
    <property type="entry name" value="RMI1_OB"/>
</dbReference>
<feature type="domain" description="RecQ mediated genome instability protein 1 OB-fold" evidence="4">
    <location>
        <begin position="93"/>
        <end position="159"/>
    </location>
</feature>